<keyword evidence="1" id="KW-0472">Membrane</keyword>
<dbReference type="Proteomes" id="UP000015104">
    <property type="component" value="Unassembled WGS sequence"/>
</dbReference>
<keyword evidence="1" id="KW-1133">Transmembrane helix</keyword>
<gene>
    <name evidence="2" type="primary">107365874</name>
</gene>
<sequence>MQRCPGIYCGRIIFDNDTVSDCMSCPSGTRSSTSYPGYSQVEGKIQSLCIPCSLSFASNDWFYLGFMALVLLVMEWYIIDHSIRRRTLPFEVLIIHLSALFEISLAALLTLLAFSTPIGSFNLKSCGAYRISDWYTLFFNPSVNFKDTIRCAQEAVYPLYSMIFLFYFLCLVHLITIRPWVIRWVSDSKAPNTIYLTLYVIPALTISHALFSGLIYYSFPFLTLVSSTISIAAHFAYRLDQSMSALFFKSFESIRSVIILFGHWLLHAYGIIALTKFKNPVVTTSLLLLVPFPSVFYILTSKFSDPSKLHIN</sequence>
<evidence type="ECO:0000313" key="3">
    <source>
        <dbReference type="Proteomes" id="UP000015104"/>
    </source>
</evidence>
<feature type="transmembrane region" description="Helical" evidence="1">
    <location>
        <begin position="159"/>
        <end position="181"/>
    </location>
</feature>
<evidence type="ECO:0000256" key="1">
    <source>
        <dbReference type="SAM" id="Phobius"/>
    </source>
</evidence>
<dbReference type="OMA" id="CPGIYCG"/>
<proteinExistence type="predicted"/>
<dbReference type="InterPro" id="IPR008485">
    <property type="entry name" value="JAMP"/>
</dbReference>
<evidence type="ECO:0008006" key="4">
    <source>
        <dbReference type="Google" id="ProtNLM"/>
    </source>
</evidence>
<dbReference type="GO" id="GO:0031625">
    <property type="term" value="F:ubiquitin protein ligase binding"/>
    <property type="evidence" value="ECO:0007669"/>
    <property type="project" value="TreeGrafter"/>
</dbReference>
<name>T1KNE2_TETUR</name>
<protein>
    <recommendedName>
        <fullName evidence="4">JNK1/MAPK8-associated membrane protein</fullName>
    </recommendedName>
</protein>
<dbReference type="GO" id="GO:0006986">
    <property type="term" value="P:response to unfolded protein"/>
    <property type="evidence" value="ECO:0007669"/>
    <property type="project" value="InterPro"/>
</dbReference>
<reference evidence="3" key="1">
    <citation type="submission" date="2011-08" db="EMBL/GenBank/DDBJ databases">
        <authorList>
            <person name="Rombauts S."/>
        </authorList>
    </citation>
    <scope>NUCLEOTIDE SEQUENCE</scope>
    <source>
        <strain evidence="3">London</strain>
    </source>
</reference>
<dbReference type="GO" id="GO:0016020">
    <property type="term" value="C:membrane"/>
    <property type="evidence" value="ECO:0007669"/>
    <property type="project" value="InterPro"/>
</dbReference>
<accession>T1KNE2</accession>
<dbReference type="OrthoDB" id="5920264at2759"/>
<dbReference type="PANTHER" id="PTHR12740">
    <property type="entry name" value="JNK1/MAPK8-ASSOCIATED MEMBRANE PROTEIN"/>
    <property type="match status" value="1"/>
</dbReference>
<dbReference type="GO" id="GO:0036503">
    <property type="term" value="P:ERAD pathway"/>
    <property type="evidence" value="ECO:0007669"/>
    <property type="project" value="TreeGrafter"/>
</dbReference>
<feature type="transmembrane region" description="Helical" evidence="1">
    <location>
        <begin position="193"/>
        <end position="211"/>
    </location>
</feature>
<reference evidence="2" key="2">
    <citation type="submission" date="2015-06" db="UniProtKB">
        <authorList>
            <consortium name="EnsemblMetazoa"/>
        </authorList>
    </citation>
    <scope>IDENTIFICATION</scope>
</reference>
<feature type="transmembrane region" description="Helical" evidence="1">
    <location>
        <begin position="90"/>
        <end position="114"/>
    </location>
</feature>
<dbReference type="HOGENOM" id="CLU_062918_1_0_1"/>
<dbReference type="EnsemblMetazoa" id="tetur16g00650.1">
    <property type="protein sequence ID" value="tetur16g00650.1"/>
    <property type="gene ID" value="tetur16g00650"/>
</dbReference>
<dbReference type="AlphaFoldDB" id="T1KNE2"/>
<dbReference type="Pfam" id="PF05571">
    <property type="entry name" value="JAMP"/>
    <property type="match status" value="1"/>
</dbReference>
<dbReference type="KEGG" id="tut:107365874"/>
<dbReference type="eggNOG" id="KOG3744">
    <property type="taxonomic scope" value="Eukaryota"/>
</dbReference>
<organism evidence="2 3">
    <name type="scientific">Tetranychus urticae</name>
    <name type="common">Two-spotted spider mite</name>
    <dbReference type="NCBI Taxonomy" id="32264"/>
    <lineage>
        <taxon>Eukaryota</taxon>
        <taxon>Metazoa</taxon>
        <taxon>Ecdysozoa</taxon>
        <taxon>Arthropoda</taxon>
        <taxon>Chelicerata</taxon>
        <taxon>Arachnida</taxon>
        <taxon>Acari</taxon>
        <taxon>Acariformes</taxon>
        <taxon>Trombidiformes</taxon>
        <taxon>Prostigmata</taxon>
        <taxon>Eleutherengona</taxon>
        <taxon>Raphignathae</taxon>
        <taxon>Tetranychoidea</taxon>
        <taxon>Tetranychidae</taxon>
        <taxon>Tetranychus</taxon>
    </lineage>
</organism>
<keyword evidence="3" id="KW-1185">Reference proteome</keyword>
<dbReference type="PANTHER" id="PTHR12740:SF4">
    <property type="entry name" value="JNK1_MAPK8-ASSOCIATED MEMBRANE PROTEIN"/>
    <property type="match status" value="1"/>
</dbReference>
<feature type="transmembrane region" description="Helical" evidence="1">
    <location>
        <begin position="257"/>
        <end position="275"/>
    </location>
</feature>
<feature type="transmembrane region" description="Helical" evidence="1">
    <location>
        <begin position="61"/>
        <end position="78"/>
    </location>
</feature>
<evidence type="ECO:0000313" key="2">
    <source>
        <dbReference type="EnsemblMetazoa" id="tetur16g00650.1"/>
    </source>
</evidence>
<keyword evidence="1" id="KW-0812">Transmembrane</keyword>
<feature type="transmembrane region" description="Helical" evidence="1">
    <location>
        <begin position="281"/>
        <end position="299"/>
    </location>
</feature>
<dbReference type="EMBL" id="CAEY01000276">
    <property type="status" value="NOT_ANNOTATED_CDS"/>
    <property type="molecule type" value="Genomic_DNA"/>
</dbReference>